<evidence type="ECO:0000259" key="1">
    <source>
        <dbReference type="Pfam" id="PF12937"/>
    </source>
</evidence>
<gene>
    <name evidence="2" type="ORF">SCHPADRAFT_896846</name>
</gene>
<dbReference type="InterPro" id="IPR001810">
    <property type="entry name" value="F-box_dom"/>
</dbReference>
<dbReference type="OrthoDB" id="3056769at2759"/>
<sequence>MASIGDLPDEILSDVFSLVIHNSRIFPNAFKTENTFRECVVLIDISRVCRRWRKVALTNPSLWSTLCVHLHDPSVKTLRQAAKFAEFCLARSQNHPLTCAITISHLKDLWLAHPLMQVVASHQSHWSRIAVDITPLPQPPEGASVDANAEEHSIVLKNVGARTLKEFRSNIGSWLEYSMSEPLPALQSLRIVGYPFTGCIYHLAKWLPLAPNLLELEVTFGDDRFSKHASEHKKRVEGATRREMGRNPHFLLPNLRSLNVWPLLLPYLTCPSLERYVMEYIPWNPKNSRNFVEFIERSAPSTLRTLEMKSSSSFLTIRPVLDYLLPTITHLLVTSPGEVFFNIFSGRSKDGLGFRLLPGLEHLEITNCADICLPFFLRLVTARWDIGVPHRTLKSVRLKKCFEDIAIPEILLSPPSGGIDLTQVEEKWRVMARIVNEGFLISVFLYISFQLQNTRINYANCNCTSENLKILVANGLANGEGDALAILILTRMT</sequence>
<dbReference type="Proteomes" id="UP000053477">
    <property type="component" value="Unassembled WGS sequence"/>
</dbReference>
<dbReference type="STRING" id="27342.A0A0H2R5C6"/>
<evidence type="ECO:0000313" key="2">
    <source>
        <dbReference type="EMBL" id="KLO04683.1"/>
    </source>
</evidence>
<evidence type="ECO:0000313" key="3">
    <source>
        <dbReference type="Proteomes" id="UP000053477"/>
    </source>
</evidence>
<dbReference type="Pfam" id="PF12937">
    <property type="entry name" value="F-box-like"/>
    <property type="match status" value="1"/>
</dbReference>
<feature type="domain" description="F-box" evidence="1">
    <location>
        <begin position="4"/>
        <end position="68"/>
    </location>
</feature>
<dbReference type="EMBL" id="KQ086463">
    <property type="protein sequence ID" value="KLO04683.1"/>
    <property type="molecule type" value="Genomic_DNA"/>
</dbReference>
<dbReference type="Gene3D" id="1.20.1280.50">
    <property type="match status" value="1"/>
</dbReference>
<protein>
    <recommendedName>
        <fullName evidence="1">F-box domain-containing protein</fullName>
    </recommendedName>
</protein>
<name>A0A0H2R5C6_9AGAM</name>
<keyword evidence="3" id="KW-1185">Reference proteome</keyword>
<reference evidence="2 3" key="1">
    <citation type="submission" date="2015-04" db="EMBL/GenBank/DDBJ databases">
        <title>Complete genome sequence of Schizopora paradoxa KUC8140, a cosmopolitan wood degrader in East Asia.</title>
        <authorList>
            <consortium name="DOE Joint Genome Institute"/>
            <person name="Min B."/>
            <person name="Park H."/>
            <person name="Jang Y."/>
            <person name="Kim J.-J."/>
            <person name="Kim K.H."/>
            <person name="Pangilinan J."/>
            <person name="Lipzen A."/>
            <person name="Riley R."/>
            <person name="Grigoriev I.V."/>
            <person name="Spatafora J.W."/>
            <person name="Choi I.-G."/>
        </authorList>
    </citation>
    <scope>NUCLEOTIDE SEQUENCE [LARGE SCALE GENOMIC DNA]</scope>
    <source>
        <strain evidence="2 3">KUC8140</strain>
    </source>
</reference>
<proteinExistence type="predicted"/>
<dbReference type="AlphaFoldDB" id="A0A0H2R5C6"/>
<organism evidence="2 3">
    <name type="scientific">Schizopora paradoxa</name>
    <dbReference type="NCBI Taxonomy" id="27342"/>
    <lineage>
        <taxon>Eukaryota</taxon>
        <taxon>Fungi</taxon>
        <taxon>Dikarya</taxon>
        <taxon>Basidiomycota</taxon>
        <taxon>Agaricomycotina</taxon>
        <taxon>Agaricomycetes</taxon>
        <taxon>Hymenochaetales</taxon>
        <taxon>Schizoporaceae</taxon>
        <taxon>Schizopora</taxon>
    </lineage>
</organism>
<dbReference type="InParanoid" id="A0A0H2R5C6"/>
<dbReference type="InterPro" id="IPR036047">
    <property type="entry name" value="F-box-like_dom_sf"/>
</dbReference>
<dbReference type="SUPFAM" id="SSF81383">
    <property type="entry name" value="F-box domain"/>
    <property type="match status" value="1"/>
</dbReference>
<accession>A0A0H2R5C6</accession>